<name>A0A9X3EZE2_9BACT</name>
<evidence type="ECO:0000313" key="3">
    <source>
        <dbReference type="Proteomes" id="UP001150924"/>
    </source>
</evidence>
<keyword evidence="3" id="KW-1185">Reference proteome</keyword>
<dbReference type="CDD" id="cd05269">
    <property type="entry name" value="TMR_SDR_a"/>
    <property type="match status" value="1"/>
</dbReference>
<dbReference type="Gene3D" id="3.90.25.10">
    <property type="entry name" value="UDP-galactose 4-epimerase, domain 1"/>
    <property type="match status" value="1"/>
</dbReference>
<dbReference type="Gene3D" id="3.40.50.720">
    <property type="entry name" value="NAD(P)-binding Rossmann-like Domain"/>
    <property type="match status" value="1"/>
</dbReference>
<dbReference type="AlphaFoldDB" id="A0A9X3EZE2"/>
<dbReference type="InterPro" id="IPR051604">
    <property type="entry name" value="Ergot_Alk_Oxidoreductase"/>
</dbReference>
<dbReference type="Proteomes" id="UP001150924">
    <property type="component" value="Unassembled WGS sequence"/>
</dbReference>
<dbReference type="InterPro" id="IPR036291">
    <property type="entry name" value="NAD(P)-bd_dom_sf"/>
</dbReference>
<comment type="caution">
    <text evidence="2">The sequence shown here is derived from an EMBL/GenBank/DDBJ whole genome shotgun (WGS) entry which is preliminary data.</text>
</comment>
<dbReference type="PANTHER" id="PTHR43162">
    <property type="match status" value="1"/>
</dbReference>
<dbReference type="RefSeq" id="WP_267775785.1">
    <property type="nucleotide sequence ID" value="NZ_JAPNKE010000002.1"/>
</dbReference>
<reference evidence="2" key="1">
    <citation type="submission" date="2022-11" db="EMBL/GenBank/DDBJ databases">
        <title>Minimal conservation of predation-associated metabolite biosynthetic gene clusters underscores biosynthetic potential of Myxococcota including descriptions for ten novel species: Archangium lansinium sp. nov., Myxococcus landrumus sp. nov., Nannocystis bai.</title>
        <authorList>
            <person name="Ahearne A."/>
            <person name="Stevens C."/>
            <person name="Phillips K."/>
        </authorList>
    </citation>
    <scope>NUCLEOTIDE SEQUENCE</scope>
    <source>
        <strain evidence="2">Na p29</strain>
    </source>
</reference>
<dbReference type="PANTHER" id="PTHR43162:SF1">
    <property type="entry name" value="PRESTALK A DIFFERENTIATION PROTEIN A"/>
    <property type="match status" value="1"/>
</dbReference>
<protein>
    <submittedName>
        <fullName evidence="2">SDR family oxidoreductase</fullName>
    </submittedName>
</protein>
<dbReference type="Pfam" id="PF05368">
    <property type="entry name" value="NmrA"/>
    <property type="match status" value="1"/>
</dbReference>
<proteinExistence type="predicted"/>
<accession>A0A9X3EZE2</accession>
<gene>
    <name evidence="2" type="ORF">OV079_43960</name>
</gene>
<sequence>MPGPILVTGATGNVGSAVVERLLARGVACSIGVRDPSLLAPRQGVTPVVLDFRRPDTFASAVAGAGGLFLVRPPAIADVRPTLCALVDAAAAAAVPHVVFLSVIGAEHNRIVPHHAVERHLARGHVPWTILRPGFFAQNLGTAYRADLRERDELYVPAGRGRVAWVDTRDLGQLAADILVEPSEHRGRGHTLTGGEALDFTEVAELLTRALGRPIRYTPASAFGYARRLSSRGLPLGQVIVQTLLHLGLRRGHAATIDPTLGALLGRRPRTLTDYVADHLQLWRP</sequence>
<evidence type="ECO:0000313" key="2">
    <source>
        <dbReference type="EMBL" id="MCY1012380.1"/>
    </source>
</evidence>
<dbReference type="EMBL" id="JAPNKE010000002">
    <property type="protein sequence ID" value="MCY1012380.1"/>
    <property type="molecule type" value="Genomic_DNA"/>
</dbReference>
<dbReference type="InterPro" id="IPR008030">
    <property type="entry name" value="NmrA-like"/>
</dbReference>
<feature type="domain" description="NmrA-like" evidence="1">
    <location>
        <begin position="5"/>
        <end position="221"/>
    </location>
</feature>
<evidence type="ECO:0000259" key="1">
    <source>
        <dbReference type="Pfam" id="PF05368"/>
    </source>
</evidence>
<organism evidence="2 3">
    <name type="scientific">Nannocystis pusilla</name>
    <dbReference type="NCBI Taxonomy" id="889268"/>
    <lineage>
        <taxon>Bacteria</taxon>
        <taxon>Pseudomonadati</taxon>
        <taxon>Myxococcota</taxon>
        <taxon>Polyangia</taxon>
        <taxon>Nannocystales</taxon>
        <taxon>Nannocystaceae</taxon>
        <taxon>Nannocystis</taxon>
    </lineage>
</organism>
<dbReference type="SUPFAM" id="SSF51735">
    <property type="entry name" value="NAD(P)-binding Rossmann-fold domains"/>
    <property type="match status" value="1"/>
</dbReference>